<protein>
    <recommendedName>
        <fullName evidence="3">MalT-like TPR region domain-containing protein</fullName>
    </recommendedName>
</protein>
<dbReference type="SUPFAM" id="SSF48452">
    <property type="entry name" value="TPR-like"/>
    <property type="match status" value="1"/>
</dbReference>
<evidence type="ECO:0000313" key="2">
    <source>
        <dbReference type="EMBL" id="CAD8942975.1"/>
    </source>
</evidence>
<dbReference type="EMBL" id="HBFW01021801">
    <property type="protein sequence ID" value="CAD8942975.1"/>
    <property type="molecule type" value="Transcribed_RNA"/>
</dbReference>
<feature type="region of interest" description="Disordered" evidence="1">
    <location>
        <begin position="179"/>
        <end position="201"/>
    </location>
</feature>
<dbReference type="InterPro" id="IPR011990">
    <property type="entry name" value="TPR-like_helical_dom_sf"/>
</dbReference>
<gene>
    <name evidence="2" type="ORF">CTEN0397_LOCUS14042</name>
</gene>
<organism evidence="2">
    <name type="scientific">Cyclophora tenuis</name>
    <name type="common">Marine diatom</name>
    <dbReference type="NCBI Taxonomy" id="216820"/>
    <lineage>
        <taxon>Eukaryota</taxon>
        <taxon>Sar</taxon>
        <taxon>Stramenopiles</taxon>
        <taxon>Ochrophyta</taxon>
        <taxon>Bacillariophyta</taxon>
        <taxon>Fragilariophyceae</taxon>
        <taxon>Fragilariophycidae</taxon>
        <taxon>Cyclophorales</taxon>
        <taxon>Cyclophoraceae</taxon>
        <taxon>Cyclophora</taxon>
    </lineage>
</organism>
<feature type="region of interest" description="Disordered" evidence="1">
    <location>
        <begin position="1"/>
        <end position="33"/>
    </location>
</feature>
<feature type="compositionally biased region" description="Low complexity" evidence="1">
    <location>
        <begin position="10"/>
        <end position="32"/>
    </location>
</feature>
<dbReference type="AlphaFoldDB" id="A0A7S1DCF9"/>
<reference evidence="2" key="1">
    <citation type="submission" date="2021-01" db="EMBL/GenBank/DDBJ databases">
        <authorList>
            <person name="Corre E."/>
            <person name="Pelletier E."/>
            <person name="Niang G."/>
            <person name="Scheremetjew M."/>
            <person name="Finn R."/>
            <person name="Kale V."/>
            <person name="Holt S."/>
            <person name="Cochrane G."/>
            <person name="Meng A."/>
            <person name="Brown T."/>
            <person name="Cohen L."/>
        </authorList>
    </citation>
    <scope>NUCLEOTIDE SEQUENCE</scope>
    <source>
        <strain evidence="2">ECT3854</strain>
    </source>
</reference>
<sequence length="201" mass="22020">MESTVPTGDSCSTSSSNHTSSSTSVSNNNNNSKGIVVTQQVHSRIRQLEDELQKTSTEFGADNIELVRTLGMLGLLHQHMTRDLSKARDCHQEASRILQKYLQDDKVEGERGGGGDLEETLAVTLTDLGSCHEKLGEYELANQEYSKAWALLVSIDSCDQKLMLLEACSRGMSRTCRTTLPQQQQAPPPPPTACFHNNPSA</sequence>
<name>A0A7S1DCF9_CYCTE</name>
<accession>A0A7S1DCF9</accession>
<proteinExistence type="predicted"/>
<evidence type="ECO:0000256" key="1">
    <source>
        <dbReference type="SAM" id="MobiDB-lite"/>
    </source>
</evidence>
<evidence type="ECO:0008006" key="3">
    <source>
        <dbReference type="Google" id="ProtNLM"/>
    </source>
</evidence>
<dbReference type="Gene3D" id="1.25.40.10">
    <property type="entry name" value="Tetratricopeptide repeat domain"/>
    <property type="match status" value="1"/>
</dbReference>